<keyword evidence="13 16" id="KW-0173">Coenzyme A biosynthesis</keyword>
<dbReference type="EMBL" id="DXBG01000177">
    <property type="protein sequence ID" value="HIZ65785.1"/>
    <property type="molecule type" value="Genomic_DNA"/>
</dbReference>
<feature type="active site" description="Proton acceptor" evidence="16">
    <location>
        <position position="109"/>
    </location>
</feature>
<evidence type="ECO:0000256" key="10">
    <source>
        <dbReference type="ARBA" id="ARBA00022777"/>
    </source>
</evidence>
<dbReference type="SUPFAM" id="SSF53067">
    <property type="entry name" value="Actin-like ATPase domain"/>
    <property type="match status" value="2"/>
</dbReference>
<sequence length="257" mass="28008">MLLVIDVGNTHITLGVFDKEELMGTFRMTTGHSRTSDEYGIFICNMLEYRGISKDSIEDAIISSVVPDVMHSLTSGIIKYFHIRPYFADVDCETGIKVKTANPRAVGADRIVDAAAAYELYGGPVLVADFGTATTYDLVNGQGEFTAEITAPGLEISAKALWQQAAKLPKFSIAKPESILAQDTITSMQAGLVYGYIGQVEYIVKKVKEESGFYDLKVVATGGLGKVLAQETSAIDIYNPKLTLTGLRIIYEKNRKS</sequence>
<evidence type="ECO:0000256" key="3">
    <source>
        <dbReference type="ARBA" id="ARBA00004496"/>
    </source>
</evidence>
<keyword evidence="7 16" id="KW-0963">Cytoplasm</keyword>
<comment type="subcellular location">
    <subcellularLocation>
        <location evidence="3 16">Cytoplasm</location>
    </subcellularLocation>
</comment>
<evidence type="ECO:0000256" key="9">
    <source>
        <dbReference type="ARBA" id="ARBA00022741"/>
    </source>
</evidence>
<dbReference type="AlphaFoldDB" id="A0A9D2FSP8"/>
<evidence type="ECO:0000313" key="17">
    <source>
        <dbReference type="EMBL" id="HIZ65785.1"/>
    </source>
</evidence>
<evidence type="ECO:0000256" key="11">
    <source>
        <dbReference type="ARBA" id="ARBA00022840"/>
    </source>
</evidence>
<comment type="cofactor">
    <cofactor evidence="16">
        <name>NH4(+)</name>
        <dbReference type="ChEBI" id="CHEBI:28938"/>
    </cofactor>
    <cofactor evidence="16">
        <name>K(+)</name>
        <dbReference type="ChEBI" id="CHEBI:29103"/>
    </cofactor>
    <text evidence="16">A monovalent cation. Ammonium or potassium.</text>
</comment>
<keyword evidence="11 16" id="KW-0067">ATP-binding</keyword>
<dbReference type="InterPro" id="IPR004619">
    <property type="entry name" value="Type_III_PanK"/>
</dbReference>
<dbReference type="PANTHER" id="PTHR34265:SF1">
    <property type="entry name" value="TYPE III PANTOTHENATE KINASE"/>
    <property type="match status" value="1"/>
</dbReference>
<dbReference type="EC" id="2.7.1.33" evidence="6 16"/>
<comment type="function">
    <text evidence="16">Catalyzes the phosphorylation of pantothenate (Pan), the first step in CoA biosynthesis.</text>
</comment>
<reference evidence="17" key="1">
    <citation type="journal article" date="2021" name="PeerJ">
        <title>Extensive microbial diversity within the chicken gut microbiome revealed by metagenomics and culture.</title>
        <authorList>
            <person name="Gilroy R."/>
            <person name="Ravi A."/>
            <person name="Getino M."/>
            <person name="Pursley I."/>
            <person name="Horton D.L."/>
            <person name="Alikhan N.F."/>
            <person name="Baker D."/>
            <person name="Gharbi K."/>
            <person name="Hall N."/>
            <person name="Watson M."/>
            <person name="Adriaenssens E.M."/>
            <person name="Foster-Nyarko E."/>
            <person name="Jarju S."/>
            <person name="Secka A."/>
            <person name="Antonio M."/>
            <person name="Oren A."/>
            <person name="Chaudhuri R.R."/>
            <person name="La Ragione R."/>
            <person name="Hildebrand F."/>
            <person name="Pallen M.J."/>
        </authorList>
    </citation>
    <scope>NUCLEOTIDE SEQUENCE</scope>
    <source>
        <strain evidence="17">1068</strain>
    </source>
</reference>
<gene>
    <name evidence="16" type="primary">coaX</name>
    <name evidence="17" type="ORF">H9809_07800</name>
</gene>
<comment type="subunit">
    <text evidence="5 16">Homodimer.</text>
</comment>
<protein>
    <recommendedName>
        <fullName evidence="15 16">Type III pantothenate kinase</fullName>
        <ecNumber evidence="6 16">2.7.1.33</ecNumber>
    </recommendedName>
    <alternativeName>
        <fullName evidence="16">PanK-III</fullName>
    </alternativeName>
    <alternativeName>
        <fullName evidence="16">Pantothenic acid kinase</fullName>
    </alternativeName>
</protein>
<evidence type="ECO:0000256" key="1">
    <source>
        <dbReference type="ARBA" id="ARBA00001206"/>
    </source>
</evidence>
<feature type="binding site" evidence="16">
    <location>
        <position position="129"/>
    </location>
    <ligand>
        <name>K(+)</name>
        <dbReference type="ChEBI" id="CHEBI:29103"/>
    </ligand>
</feature>
<feature type="binding site" evidence="16">
    <location>
        <position position="132"/>
    </location>
    <ligand>
        <name>ATP</name>
        <dbReference type="ChEBI" id="CHEBI:30616"/>
    </ligand>
</feature>
<dbReference type="InterPro" id="IPR043129">
    <property type="entry name" value="ATPase_NBD"/>
</dbReference>
<dbReference type="GO" id="GO:0046872">
    <property type="term" value="F:metal ion binding"/>
    <property type="evidence" value="ECO:0007669"/>
    <property type="project" value="UniProtKB-KW"/>
</dbReference>
<comment type="cofactor">
    <cofactor evidence="2">
        <name>K(+)</name>
        <dbReference type="ChEBI" id="CHEBI:29103"/>
    </cofactor>
</comment>
<evidence type="ECO:0000256" key="15">
    <source>
        <dbReference type="ARBA" id="ARBA00040883"/>
    </source>
</evidence>
<accession>A0A9D2FSP8</accession>
<dbReference type="Proteomes" id="UP000824056">
    <property type="component" value="Unassembled WGS sequence"/>
</dbReference>
<dbReference type="HAMAP" id="MF_01274">
    <property type="entry name" value="Pantothen_kinase_3"/>
    <property type="match status" value="1"/>
</dbReference>
<dbReference type="GO" id="GO:0004594">
    <property type="term" value="F:pantothenate kinase activity"/>
    <property type="evidence" value="ECO:0007669"/>
    <property type="project" value="UniProtKB-UniRule"/>
</dbReference>
<dbReference type="GO" id="GO:0005737">
    <property type="term" value="C:cytoplasm"/>
    <property type="evidence" value="ECO:0007669"/>
    <property type="project" value="UniProtKB-SubCell"/>
</dbReference>
<name>A0A9D2FSP8_9FIRM</name>
<dbReference type="Gene3D" id="3.30.420.40">
    <property type="match status" value="2"/>
</dbReference>
<comment type="catalytic activity">
    <reaction evidence="1 16">
        <text>(R)-pantothenate + ATP = (R)-4'-phosphopantothenate + ADP + H(+)</text>
        <dbReference type="Rhea" id="RHEA:16373"/>
        <dbReference type="ChEBI" id="CHEBI:10986"/>
        <dbReference type="ChEBI" id="CHEBI:15378"/>
        <dbReference type="ChEBI" id="CHEBI:29032"/>
        <dbReference type="ChEBI" id="CHEBI:30616"/>
        <dbReference type="ChEBI" id="CHEBI:456216"/>
        <dbReference type="EC" id="2.7.1.33"/>
    </reaction>
</comment>
<organism evidence="17 18">
    <name type="scientific">Candidatus Blautia pullicola</name>
    <dbReference type="NCBI Taxonomy" id="2838498"/>
    <lineage>
        <taxon>Bacteria</taxon>
        <taxon>Bacillati</taxon>
        <taxon>Bacillota</taxon>
        <taxon>Clostridia</taxon>
        <taxon>Lachnospirales</taxon>
        <taxon>Lachnospiraceae</taxon>
        <taxon>Blautia</taxon>
    </lineage>
</organism>
<evidence type="ECO:0000256" key="6">
    <source>
        <dbReference type="ARBA" id="ARBA00012102"/>
    </source>
</evidence>
<dbReference type="CDD" id="cd24015">
    <property type="entry name" value="ASKHA_NBD_PanK-III"/>
    <property type="match status" value="1"/>
</dbReference>
<comment type="pathway">
    <text evidence="4 16">Cofactor biosynthesis; coenzyme A biosynthesis; CoA from (R)-pantothenate: step 1/5.</text>
</comment>
<dbReference type="NCBIfam" id="TIGR00671">
    <property type="entry name" value="baf"/>
    <property type="match status" value="1"/>
</dbReference>
<evidence type="ECO:0000256" key="16">
    <source>
        <dbReference type="HAMAP-Rule" id="MF_01274"/>
    </source>
</evidence>
<evidence type="ECO:0000313" key="18">
    <source>
        <dbReference type="Proteomes" id="UP000824056"/>
    </source>
</evidence>
<evidence type="ECO:0000256" key="5">
    <source>
        <dbReference type="ARBA" id="ARBA00011738"/>
    </source>
</evidence>
<reference evidence="17" key="2">
    <citation type="submission" date="2021-04" db="EMBL/GenBank/DDBJ databases">
        <authorList>
            <person name="Gilroy R."/>
        </authorList>
    </citation>
    <scope>NUCLEOTIDE SEQUENCE</scope>
    <source>
        <strain evidence="17">1068</strain>
    </source>
</reference>
<keyword evidence="16" id="KW-0479">Metal-binding</keyword>
<feature type="binding site" evidence="16">
    <location>
        <position position="184"/>
    </location>
    <ligand>
        <name>substrate</name>
    </ligand>
</feature>
<dbReference type="GO" id="GO:0005524">
    <property type="term" value="F:ATP binding"/>
    <property type="evidence" value="ECO:0007669"/>
    <property type="project" value="UniProtKB-UniRule"/>
</dbReference>
<dbReference type="NCBIfam" id="NF009855">
    <property type="entry name" value="PRK13321.1"/>
    <property type="match status" value="1"/>
</dbReference>
<keyword evidence="8 16" id="KW-0808">Transferase</keyword>
<evidence type="ECO:0000256" key="4">
    <source>
        <dbReference type="ARBA" id="ARBA00005225"/>
    </source>
</evidence>
<feature type="binding site" evidence="16">
    <location>
        <begin position="107"/>
        <end position="110"/>
    </location>
    <ligand>
        <name>substrate</name>
    </ligand>
</feature>
<dbReference type="GO" id="GO:0015937">
    <property type="term" value="P:coenzyme A biosynthetic process"/>
    <property type="evidence" value="ECO:0007669"/>
    <property type="project" value="UniProtKB-UniRule"/>
</dbReference>
<comment type="caution">
    <text evidence="17">The sequence shown here is derived from an EMBL/GenBank/DDBJ whole genome shotgun (WGS) entry which is preliminary data.</text>
</comment>
<keyword evidence="12 16" id="KW-0630">Potassium</keyword>
<evidence type="ECO:0000256" key="14">
    <source>
        <dbReference type="ARBA" id="ARBA00038036"/>
    </source>
</evidence>
<feature type="binding site" evidence="16">
    <location>
        <begin position="6"/>
        <end position="13"/>
    </location>
    <ligand>
        <name>ATP</name>
        <dbReference type="ChEBI" id="CHEBI:30616"/>
    </ligand>
</feature>
<evidence type="ECO:0000256" key="2">
    <source>
        <dbReference type="ARBA" id="ARBA00001958"/>
    </source>
</evidence>
<keyword evidence="9 16" id="KW-0547">Nucleotide-binding</keyword>
<comment type="similarity">
    <text evidence="14 16">Belongs to the type III pantothenate kinase family.</text>
</comment>
<comment type="caution">
    <text evidence="16">Lacks conserved residue(s) required for the propagation of feature annotation.</text>
</comment>
<proteinExistence type="inferred from homology"/>
<evidence type="ECO:0000256" key="12">
    <source>
        <dbReference type="ARBA" id="ARBA00022958"/>
    </source>
</evidence>
<dbReference type="PANTHER" id="PTHR34265">
    <property type="entry name" value="TYPE III PANTOTHENATE KINASE"/>
    <property type="match status" value="1"/>
</dbReference>
<keyword evidence="10 16" id="KW-0418">Kinase</keyword>
<dbReference type="Pfam" id="PF03309">
    <property type="entry name" value="Pan_kinase"/>
    <property type="match status" value="1"/>
</dbReference>
<evidence type="ECO:0000256" key="7">
    <source>
        <dbReference type="ARBA" id="ARBA00022490"/>
    </source>
</evidence>
<evidence type="ECO:0000256" key="13">
    <source>
        <dbReference type="ARBA" id="ARBA00022993"/>
    </source>
</evidence>
<evidence type="ECO:0000256" key="8">
    <source>
        <dbReference type="ARBA" id="ARBA00022679"/>
    </source>
</evidence>